<dbReference type="Pfam" id="PF00486">
    <property type="entry name" value="Trans_reg_C"/>
    <property type="match status" value="1"/>
</dbReference>
<name>A0A242M7L6_CABSO</name>
<dbReference type="CDD" id="cd00383">
    <property type="entry name" value="trans_reg_C"/>
    <property type="match status" value="1"/>
</dbReference>
<feature type="DNA-binding region" description="OmpR/PhoB-type" evidence="2">
    <location>
        <begin position="8"/>
        <end position="103"/>
    </location>
</feature>
<dbReference type="InterPro" id="IPR036388">
    <property type="entry name" value="WH-like_DNA-bd_sf"/>
</dbReference>
<dbReference type="InterPro" id="IPR016032">
    <property type="entry name" value="Sig_transdc_resp-reg_C-effctor"/>
</dbReference>
<dbReference type="SMART" id="SM00862">
    <property type="entry name" value="Trans_reg_C"/>
    <property type="match status" value="1"/>
</dbReference>
<dbReference type="AlphaFoldDB" id="A0A242M7L6"/>
<keyword evidence="1 2" id="KW-0238">DNA-binding</keyword>
<dbReference type="PROSITE" id="PS51755">
    <property type="entry name" value="OMPR_PHOB"/>
    <property type="match status" value="1"/>
</dbReference>
<dbReference type="Gene3D" id="1.25.40.10">
    <property type="entry name" value="Tetratricopeptide repeat domain"/>
    <property type="match status" value="1"/>
</dbReference>
<gene>
    <name evidence="4" type="ORF">PAMC26577_36960</name>
</gene>
<evidence type="ECO:0000259" key="3">
    <source>
        <dbReference type="PROSITE" id="PS51755"/>
    </source>
</evidence>
<protein>
    <submittedName>
        <fullName evidence="4">Signal transduction response regulator / Disease resistance domain-containing protein</fullName>
    </submittedName>
</protein>
<comment type="caution">
    <text evidence="4">The sequence shown here is derived from an EMBL/GenBank/DDBJ whole genome shotgun (WGS) entry which is preliminary data.</text>
</comment>
<dbReference type="EMBL" id="NBTZ01000156">
    <property type="protein sequence ID" value="OTP67257.1"/>
    <property type="molecule type" value="Genomic_DNA"/>
</dbReference>
<evidence type="ECO:0000313" key="5">
    <source>
        <dbReference type="Proteomes" id="UP000195221"/>
    </source>
</evidence>
<dbReference type="Proteomes" id="UP000195221">
    <property type="component" value="Unassembled WGS sequence"/>
</dbReference>
<dbReference type="SUPFAM" id="SSF52540">
    <property type="entry name" value="P-loop containing nucleoside triphosphate hydrolases"/>
    <property type="match status" value="1"/>
</dbReference>
<dbReference type="Pfam" id="PF25872">
    <property type="entry name" value="HTH_77"/>
    <property type="match status" value="1"/>
</dbReference>
<dbReference type="GO" id="GO:0000160">
    <property type="term" value="P:phosphorelay signal transduction system"/>
    <property type="evidence" value="ECO:0007669"/>
    <property type="project" value="InterPro"/>
</dbReference>
<dbReference type="PANTHER" id="PTHR47691">
    <property type="entry name" value="REGULATOR-RELATED"/>
    <property type="match status" value="1"/>
</dbReference>
<organism evidence="4 5">
    <name type="scientific">Caballeronia sordidicola</name>
    <name type="common">Burkholderia sordidicola</name>
    <dbReference type="NCBI Taxonomy" id="196367"/>
    <lineage>
        <taxon>Bacteria</taxon>
        <taxon>Pseudomonadati</taxon>
        <taxon>Pseudomonadota</taxon>
        <taxon>Betaproteobacteria</taxon>
        <taxon>Burkholderiales</taxon>
        <taxon>Burkholderiaceae</taxon>
        <taxon>Caballeronia</taxon>
    </lineage>
</organism>
<sequence length="962" mass="105475">MDRCAVIFERFSFGRCEISVAQRQIRYCGEVIAVGDRSFEILLTLAKARGTIVSKGELMATVWPQRVVEANTLESHVSSLRKVLGTERVAIRTIAGRGYQFVADIVGEAENRSSGRETGLPARLSPLVGREAAIATLTQMVESDRLVTLLGTGGIGKTRLAIETARCLASSFPDRVCLAELANLSSGDHVAMCVATALGFPPADSQILEDRVASVLSDKKILLVIDNCEHIIEAVARTVETVLRASPLLHIIATSREVLRVEGERIYQVPALVVPLLDSDTVQDVSRHSAVQLLDKRLRAAGFVGNDDIETARYKARICRRLDGLPLAIELAAAHAQVLGIKCVAERLEDRFELFNRGSRAVSARHQTLRGALDWSYDLLTDSEQQIFARLSVFAGAFSIETAQAIASDEEMSPNTVLEGVVNLVSKSLLTAQTSGAVMSYRMLETTRSYAAERLVDAGGLSLTARRHAEHFLSEFEREELNWDRSDSGQLLPRFREYLDDLRFALRWSFSDQGDVALGIAIATAAVPYWMKIGHVAECQLNVENAMAQMNANRIADVQRKMKLHLALGGVFVFACAAENARAHFETASELATKVGDTAFNLKVLSGLWACTYLRGPFGLSLQYARQFEETCRTCDVRDDVITSHRMLGSAYFCVGDMKRAREHVESYLANASSISYASTLGFLLDGQVGAECVLAHTLWMQGFPGAASEAMHRALERADRVGDALSCWFARLMCSCPLTLLMGGPSELRRQVDDLSNIARVHGMASWDAHVDVWEGIVTSAEGDAGAFDRLIAPAFAKFSAWQFNASLTGLFSELCRQLVLNGRLSVAEKFVSEAIAHAERVEDGCSLPELHRLRGELEIHAGRGGSELVAEEAFSLSYELAEDGGLLAWGLRAALSLGKLRQNQQRYKEAHDVVEHVRCRFTEASDTIDLIAADRFLSETRKAAMRCCSPDLPVRLLPGA</sequence>
<dbReference type="InterPro" id="IPR027417">
    <property type="entry name" value="P-loop_NTPase"/>
</dbReference>
<feature type="domain" description="OmpR/PhoB-type" evidence="3">
    <location>
        <begin position="8"/>
        <end position="103"/>
    </location>
</feature>
<dbReference type="PRINTS" id="PR00364">
    <property type="entry name" value="DISEASERSIST"/>
</dbReference>
<evidence type="ECO:0000256" key="2">
    <source>
        <dbReference type="PROSITE-ProRule" id="PRU01091"/>
    </source>
</evidence>
<accession>A0A242M7L6</accession>
<dbReference type="SUPFAM" id="SSF48452">
    <property type="entry name" value="TPR-like"/>
    <property type="match status" value="1"/>
</dbReference>
<evidence type="ECO:0000313" key="4">
    <source>
        <dbReference type="EMBL" id="OTP67257.1"/>
    </source>
</evidence>
<dbReference type="Gene3D" id="1.10.10.10">
    <property type="entry name" value="Winged helix-like DNA-binding domain superfamily/Winged helix DNA-binding domain"/>
    <property type="match status" value="2"/>
</dbReference>
<dbReference type="GO" id="GO:0006355">
    <property type="term" value="P:regulation of DNA-templated transcription"/>
    <property type="evidence" value="ECO:0007669"/>
    <property type="project" value="InterPro"/>
</dbReference>
<dbReference type="Gene3D" id="3.40.50.300">
    <property type="entry name" value="P-loop containing nucleotide triphosphate hydrolases"/>
    <property type="match status" value="1"/>
</dbReference>
<evidence type="ECO:0000256" key="1">
    <source>
        <dbReference type="ARBA" id="ARBA00023125"/>
    </source>
</evidence>
<proteinExistence type="predicted"/>
<dbReference type="InterPro" id="IPR058852">
    <property type="entry name" value="HTH_77"/>
</dbReference>
<dbReference type="InterPro" id="IPR001867">
    <property type="entry name" value="OmpR/PhoB-type_DNA-bd"/>
</dbReference>
<dbReference type="PANTHER" id="PTHR47691:SF3">
    <property type="entry name" value="HTH-TYPE TRANSCRIPTIONAL REGULATOR RV0890C-RELATED"/>
    <property type="match status" value="1"/>
</dbReference>
<reference evidence="4 5" key="1">
    <citation type="submission" date="2017-03" db="EMBL/GenBank/DDBJ databases">
        <title>Genome analysis of strain PAMC 26577.</title>
        <authorList>
            <person name="Oh H.-M."/>
            <person name="Yang J.-A."/>
        </authorList>
    </citation>
    <scope>NUCLEOTIDE SEQUENCE [LARGE SCALE GENOMIC DNA]</scope>
    <source>
        <strain evidence="4 5">PAMC 26577</strain>
    </source>
</reference>
<dbReference type="GO" id="GO:0003677">
    <property type="term" value="F:DNA binding"/>
    <property type="evidence" value="ECO:0007669"/>
    <property type="project" value="UniProtKB-UniRule"/>
</dbReference>
<dbReference type="RefSeq" id="WP_062173499.1">
    <property type="nucleotide sequence ID" value="NZ_NBTZ01000156.1"/>
</dbReference>
<dbReference type="SUPFAM" id="SSF46894">
    <property type="entry name" value="C-terminal effector domain of the bipartite response regulators"/>
    <property type="match status" value="1"/>
</dbReference>
<dbReference type="InterPro" id="IPR011990">
    <property type="entry name" value="TPR-like_helical_dom_sf"/>
</dbReference>